<dbReference type="AlphaFoldDB" id="A0A1Y2GNA4"/>
<accession>A0A1Y2GNA4</accession>
<reference evidence="1 2" key="1">
    <citation type="submission" date="2016-07" db="EMBL/GenBank/DDBJ databases">
        <title>Pervasive Adenine N6-methylation of Active Genes in Fungi.</title>
        <authorList>
            <consortium name="DOE Joint Genome Institute"/>
            <person name="Mondo S.J."/>
            <person name="Dannebaum R.O."/>
            <person name="Kuo R.C."/>
            <person name="Labutti K."/>
            <person name="Haridas S."/>
            <person name="Kuo A."/>
            <person name="Salamov A."/>
            <person name="Ahrendt S.R."/>
            <person name="Lipzen A."/>
            <person name="Sullivan W."/>
            <person name="Andreopoulos W.B."/>
            <person name="Clum A."/>
            <person name="Lindquist E."/>
            <person name="Daum C."/>
            <person name="Ramamoorthy G.K."/>
            <person name="Gryganskyi A."/>
            <person name="Culley D."/>
            <person name="Magnuson J.K."/>
            <person name="James T.Y."/>
            <person name="O'Malley M.A."/>
            <person name="Stajich J.E."/>
            <person name="Spatafora J.W."/>
            <person name="Visel A."/>
            <person name="Grigoriev I.V."/>
        </authorList>
    </citation>
    <scope>NUCLEOTIDE SEQUENCE [LARGE SCALE GENOMIC DNA]</scope>
    <source>
        <strain evidence="1 2">NRRL 3116</strain>
    </source>
</reference>
<dbReference type="InParanoid" id="A0A1Y2GNA4"/>
<dbReference type="OrthoDB" id="2352140at2759"/>
<organism evidence="1 2">
    <name type="scientific">Lobosporangium transversale</name>
    <dbReference type="NCBI Taxonomy" id="64571"/>
    <lineage>
        <taxon>Eukaryota</taxon>
        <taxon>Fungi</taxon>
        <taxon>Fungi incertae sedis</taxon>
        <taxon>Mucoromycota</taxon>
        <taxon>Mortierellomycotina</taxon>
        <taxon>Mortierellomycetes</taxon>
        <taxon>Mortierellales</taxon>
        <taxon>Mortierellaceae</taxon>
        <taxon>Lobosporangium</taxon>
    </lineage>
</organism>
<dbReference type="Proteomes" id="UP000193648">
    <property type="component" value="Unassembled WGS sequence"/>
</dbReference>
<dbReference type="RefSeq" id="XP_021881525.1">
    <property type="nucleotide sequence ID" value="XM_022029387.1"/>
</dbReference>
<evidence type="ECO:0000313" key="2">
    <source>
        <dbReference type="Proteomes" id="UP000193648"/>
    </source>
</evidence>
<dbReference type="EMBL" id="MCFF01000018">
    <property type="protein sequence ID" value="ORZ16178.1"/>
    <property type="molecule type" value="Genomic_DNA"/>
</dbReference>
<gene>
    <name evidence="1" type="ORF">BCR41DRAFT_405961</name>
</gene>
<evidence type="ECO:0000313" key="1">
    <source>
        <dbReference type="EMBL" id="ORZ16178.1"/>
    </source>
</evidence>
<name>A0A1Y2GNA4_9FUNG</name>
<keyword evidence="2" id="KW-1185">Reference proteome</keyword>
<comment type="caution">
    <text evidence="1">The sequence shown here is derived from an EMBL/GenBank/DDBJ whole genome shotgun (WGS) entry which is preliminary data.</text>
</comment>
<protein>
    <submittedName>
        <fullName evidence="1">Uncharacterized protein</fullName>
    </submittedName>
</protein>
<sequence length="325" mass="36716">MFPIPNGQTDSSYKGQLTPDFLLNKFYNLISEYGNSSSEARKNVLKNAVACIDELINCNVNLSKILVEICGRTTKDNYEMHGRFLKALLDSGHVRWAPSQLVPSWGLNREGNPVSLFLDKAKASSRAIVLAKITIDYYIRMAKETKDLSVASPVLSSLHELVQLHELHSDLVYGTIRQLSFIPVKDPSIIIDRAVVAHPPRFRWMFLKPENQPLHKCKNPVFHLGDSSQLNVSGSAPRDEGFTVDIFAASYDMLWRRPVETSESGSKAQNPWLQAVYSTIHRFRMKSKPAVECHAFTPEMLDNPAIAALIEYKWYNILLKSLNLV</sequence>
<dbReference type="GeneID" id="33571230"/>
<proteinExistence type="predicted"/>